<comment type="caution">
    <text evidence="1">The sequence shown here is derived from an EMBL/GenBank/DDBJ whole genome shotgun (WGS) entry which is preliminary data.</text>
</comment>
<dbReference type="Proteomes" id="UP000824533">
    <property type="component" value="Linkage Group LG13"/>
</dbReference>
<proteinExistence type="predicted"/>
<gene>
    <name evidence="1" type="ORF">K1T71_007809</name>
</gene>
<protein>
    <submittedName>
        <fullName evidence="1">Uncharacterized protein</fullName>
    </submittedName>
</protein>
<evidence type="ECO:0000313" key="2">
    <source>
        <dbReference type="Proteomes" id="UP000824533"/>
    </source>
</evidence>
<sequence>MSLDKTTIPAPTIVDREFVKPLLCGAGPSDVWPSVVKAYSKPVLSPICDEQFKVLDDIRAGLQYVFQTNSNLVLAMSGSAHTGMEALISNLIAPNEILLVASRGIWDQRAADMASRYGIRTIVSKITLNKTFSLEQLEALLTKHKPHALFITHGDSSTGTIQNLEGLGQICHKYGTLLLVDTVVSLIGAPFFMDKWEIDAVYTSTQKAMSGPAGISPVAFSPRAEAKINNRKHKPPFYFDITLLAQQWNCYGDTRSYHHTLSPPLLWALRECLKEVIKETLPVSWARHTATTAHFHRRLKELPLQFLVPKLEDRLVTVTTIVLPKGYDHKKFVSHLREKHHIMILAGLGPTIGIAVRVGLMGVNSTITNADIVADALTKTLKALTKSSL</sequence>
<name>A0ACC1CYS4_9NEOP</name>
<evidence type="ECO:0000313" key="1">
    <source>
        <dbReference type="EMBL" id="KAJ0176630.1"/>
    </source>
</evidence>
<keyword evidence="2" id="KW-1185">Reference proteome</keyword>
<organism evidence="1 2">
    <name type="scientific">Dendrolimus kikuchii</name>
    <dbReference type="NCBI Taxonomy" id="765133"/>
    <lineage>
        <taxon>Eukaryota</taxon>
        <taxon>Metazoa</taxon>
        <taxon>Ecdysozoa</taxon>
        <taxon>Arthropoda</taxon>
        <taxon>Hexapoda</taxon>
        <taxon>Insecta</taxon>
        <taxon>Pterygota</taxon>
        <taxon>Neoptera</taxon>
        <taxon>Endopterygota</taxon>
        <taxon>Lepidoptera</taxon>
        <taxon>Glossata</taxon>
        <taxon>Ditrysia</taxon>
        <taxon>Bombycoidea</taxon>
        <taxon>Lasiocampidae</taxon>
        <taxon>Dendrolimus</taxon>
    </lineage>
</organism>
<reference evidence="1 2" key="1">
    <citation type="journal article" date="2021" name="Front. Genet.">
        <title>Chromosome-Level Genome Assembly Reveals Significant Gene Expansion in the Toll and IMD Signaling Pathways of Dendrolimus kikuchii.</title>
        <authorList>
            <person name="Zhou J."/>
            <person name="Wu P."/>
            <person name="Xiong Z."/>
            <person name="Liu N."/>
            <person name="Zhao N."/>
            <person name="Ji M."/>
            <person name="Qiu Y."/>
            <person name="Yang B."/>
        </authorList>
    </citation>
    <scope>NUCLEOTIDE SEQUENCE [LARGE SCALE GENOMIC DNA]</scope>
    <source>
        <strain evidence="1">Ann1</strain>
    </source>
</reference>
<dbReference type="EMBL" id="CM034399">
    <property type="protein sequence ID" value="KAJ0176630.1"/>
    <property type="molecule type" value="Genomic_DNA"/>
</dbReference>
<accession>A0ACC1CYS4</accession>